<protein>
    <recommendedName>
        <fullName evidence="7">Peptidyl-prolyl cis-trans isomerase</fullName>
        <ecNumber evidence="7">5.2.1.8</ecNumber>
    </recommendedName>
</protein>
<proteinExistence type="inferred from homology"/>
<evidence type="ECO:0000313" key="9">
    <source>
        <dbReference type="EMBL" id="PZQ73730.1"/>
    </source>
</evidence>
<dbReference type="Gene3D" id="3.10.50.40">
    <property type="match status" value="1"/>
</dbReference>
<dbReference type="PANTHER" id="PTHR43811:SF19">
    <property type="entry name" value="39 KDA FK506-BINDING NUCLEAR PROTEIN"/>
    <property type="match status" value="1"/>
</dbReference>
<dbReference type="Proteomes" id="UP000249135">
    <property type="component" value="Unassembled WGS sequence"/>
</dbReference>
<evidence type="ECO:0000256" key="5">
    <source>
        <dbReference type="ARBA" id="ARBA00056164"/>
    </source>
</evidence>
<evidence type="ECO:0000256" key="4">
    <source>
        <dbReference type="ARBA" id="ARBA00023235"/>
    </source>
</evidence>
<keyword evidence="4 6" id="KW-0413">Isomerase</keyword>
<comment type="catalytic activity">
    <reaction evidence="1 6 7">
        <text>[protein]-peptidylproline (omega=180) = [protein]-peptidylproline (omega=0)</text>
        <dbReference type="Rhea" id="RHEA:16237"/>
        <dbReference type="Rhea" id="RHEA-COMP:10747"/>
        <dbReference type="Rhea" id="RHEA-COMP:10748"/>
        <dbReference type="ChEBI" id="CHEBI:83833"/>
        <dbReference type="ChEBI" id="CHEBI:83834"/>
        <dbReference type="EC" id="5.2.1.8"/>
    </reaction>
</comment>
<dbReference type="InterPro" id="IPR001179">
    <property type="entry name" value="PPIase_FKBP_dom"/>
</dbReference>
<accession>A0A2W5SFT9</accession>
<dbReference type="AlphaFoldDB" id="A0A2W5SFT9"/>
<dbReference type="PROSITE" id="PS50059">
    <property type="entry name" value="FKBP_PPIASE"/>
    <property type="match status" value="1"/>
</dbReference>
<sequence>MPTTPSGLQYEDTVVGNGDEAKSGHHVHVHYTGWLYNDGQQGAKFDSSRDRGQPFAFSLGAGQVIKGWDEGVAGMKIGGQRTLVIPAALGYGARGAGGVIPPNATLKFDVELLDAH</sequence>
<gene>
    <name evidence="9" type="ORF">DI563_14105</name>
</gene>
<reference evidence="9 10" key="1">
    <citation type="submission" date="2017-08" db="EMBL/GenBank/DDBJ databases">
        <title>Infants hospitalized years apart are colonized by the same room-sourced microbial strains.</title>
        <authorList>
            <person name="Brooks B."/>
            <person name="Olm M.R."/>
            <person name="Firek B.A."/>
            <person name="Baker R."/>
            <person name="Thomas B.C."/>
            <person name="Morowitz M.J."/>
            <person name="Banfield J.F."/>
        </authorList>
    </citation>
    <scope>NUCLEOTIDE SEQUENCE [LARGE SCALE GENOMIC DNA]</scope>
    <source>
        <strain evidence="9">S2_005_003_R2_41</strain>
    </source>
</reference>
<evidence type="ECO:0000256" key="7">
    <source>
        <dbReference type="RuleBase" id="RU003915"/>
    </source>
</evidence>
<dbReference type="GO" id="GO:0003755">
    <property type="term" value="F:peptidyl-prolyl cis-trans isomerase activity"/>
    <property type="evidence" value="ECO:0007669"/>
    <property type="project" value="UniProtKB-UniRule"/>
</dbReference>
<comment type="caution">
    <text evidence="9">The sequence shown here is derived from an EMBL/GenBank/DDBJ whole genome shotgun (WGS) entry which is preliminary data.</text>
</comment>
<dbReference type="InterPro" id="IPR046357">
    <property type="entry name" value="PPIase_dom_sf"/>
</dbReference>
<dbReference type="EMBL" id="QFPP01000169">
    <property type="protein sequence ID" value="PZQ73730.1"/>
    <property type="molecule type" value="Genomic_DNA"/>
</dbReference>
<dbReference type="PANTHER" id="PTHR43811">
    <property type="entry name" value="FKBP-TYPE PEPTIDYL-PROLYL CIS-TRANS ISOMERASE FKPA"/>
    <property type="match status" value="1"/>
</dbReference>
<evidence type="ECO:0000256" key="2">
    <source>
        <dbReference type="ARBA" id="ARBA00006577"/>
    </source>
</evidence>
<comment type="similarity">
    <text evidence="2 7">Belongs to the FKBP-type PPIase family.</text>
</comment>
<evidence type="ECO:0000256" key="1">
    <source>
        <dbReference type="ARBA" id="ARBA00000971"/>
    </source>
</evidence>
<feature type="domain" description="PPIase FKBP-type" evidence="8">
    <location>
        <begin position="24"/>
        <end position="116"/>
    </location>
</feature>
<comment type="function">
    <text evidence="5">PPIases accelerate the folding of proteins.</text>
</comment>
<name>A0A2W5SFT9_VARPD</name>
<evidence type="ECO:0000313" key="10">
    <source>
        <dbReference type="Proteomes" id="UP000249135"/>
    </source>
</evidence>
<evidence type="ECO:0000259" key="8">
    <source>
        <dbReference type="PROSITE" id="PS50059"/>
    </source>
</evidence>
<evidence type="ECO:0000256" key="3">
    <source>
        <dbReference type="ARBA" id="ARBA00023110"/>
    </source>
</evidence>
<dbReference type="SUPFAM" id="SSF54534">
    <property type="entry name" value="FKBP-like"/>
    <property type="match status" value="1"/>
</dbReference>
<dbReference type="EC" id="5.2.1.8" evidence="7"/>
<evidence type="ECO:0000256" key="6">
    <source>
        <dbReference type="PROSITE-ProRule" id="PRU00277"/>
    </source>
</evidence>
<dbReference type="FunFam" id="3.10.50.40:FF:000006">
    <property type="entry name" value="Peptidyl-prolyl cis-trans isomerase"/>
    <property type="match status" value="1"/>
</dbReference>
<dbReference type="Pfam" id="PF00254">
    <property type="entry name" value="FKBP_C"/>
    <property type="match status" value="1"/>
</dbReference>
<keyword evidence="3 6" id="KW-0697">Rotamase</keyword>
<organism evidence="9 10">
    <name type="scientific">Variovorax paradoxus</name>
    <dbReference type="NCBI Taxonomy" id="34073"/>
    <lineage>
        <taxon>Bacteria</taxon>
        <taxon>Pseudomonadati</taxon>
        <taxon>Pseudomonadota</taxon>
        <taxon>Betaproteobacteria</taxon>
        <taxon>Burkholderiales</taxon>
        <taxon>Comamonadaceae</taxon>
        <taxon>Variovorax</taxon>
    </lineage>
</organism>